<gene>
    <name evidence="22" type="primary">AGAP1</name>
</gene>
<evidence type="ECO:0000256" key="5">
    <source>
        <dbReference type="ARBA" id="ARBA00022490"/>
    </source>
</evidence>
<evidence type="ECO:0000256" key="12">
    <source>
        <dbReference type="ARBA" id="ARBA00023043"/>
    </source>
</evidence>
<keyword evidence="21" id="KW-1185">Reference proteome</keyword>
<dbReference type="AlphaFoldDB" id="A0A6J3D416"/>
<dbReference type="InterPro" id="IPR036770">
    <property type="entry name" value="Ankyrin_rpt-contain_sf"/>
</dbReference>
<dbReference type="Proteomes" id="UP000504639">
    <property type="component" value="Chromosome 6"/>
</dbReference>
<keyword evidence="12 16" id="KW-0040">ANK repeat</keyword>
<dbReference type="InterPro" id="IPR002110">
    <property type="entry name" value="Ankyrin_rpt"/>
</dbReference>
<dbReference type="InterPro" id="IPR001849">
    <property type="entry name" value="PH_domain"/>
</dbReference>
<feature type="region of interest" description="Disordered" evidence="18">
    <location>
        <begin position="267"/>
        <end position="338"/>
    </location>
</feature>
<dbReference type="InterPro" id="IPR001164">
    <property type="entry name" value="ArfGAP_dom"/>
</dbReference>
<evidence type="ECO:0000256" key="9">
    <source>
        <dbReference type="ARBA" id="ARBA00022771"/>
    </source>
</evidence>
<keyword evidence="13" id="KW-0342">GTP-binding</keyword>
<dbReference type="FunFam" id="2.30.29.30:FF:000199">
    <property type="entry name" value="Arf-GAP with GTPase, ANK repeat and PH domain-containing protein 3"/>
    <property type="match status" value="1"/>
</dbReference>
<dbReference type="GeneID" id="116490752"/>
<evidence type="ECO:0000256" key="1">
    <source>
        <dbReference type="ARBA" id="ARBA00004496"/>
    </source>
</evidence>
<evidence type="ECO:0000256" key="13">
    <source>
        <dbReference type="ARBA" id="ARBA00023134"/>
    </source>
</evidence>
<evidence type="ECO:0000256" key="4">
    <source>
        <dbReference type="ARBA" id="ARBA00022468"/>
    </source>
</evidence>
<feature type="compositionally biased region" description="Low complexity" evidence="18">
    <location>
        <begin position="451"/>
        <end position="461"/>
    </location>
</feature>
<dbReference type="InterPro" id="IPR038508">
    <property type="entry name" value="ArfGAP_dom_sf"/>
</dbReference>
<evidence type="ECO:0000256" key="10">
    <source>
        <dbReference type="ARBA" id="ARBA00022833"/>
    </source>
</evidence>
<dbReference type="Gene3D" id="1.25.40.20">
    <property type="entry name" value="Ankyrin repeat-containing domain"/>
    <property type="match status" value="1"/>
</dbReference>
<evidence type="ECO:0000256" key="8">
    <source>
        <dbReference type="ARBA" id="ARBA00022741"/>
    </source>
</evidence>
<dbReference type="GO" id="GO:0015031">
    <property type="term" value="P:protein transport"/>
    <property type="evidence" value="ECO:0007669"/>
    <property type="project" value="UniProtKB-KW"/>
</dbReference>
<keyword evidence="11" id="KW-0653">Protein transport</keyword>
<dbReference type="CDD" id="cd04103">
    <property type="entry name" value="Centaurin_gamma"/>
    <property type="match status" value="1"/>
</dbReference>
<dbReference type="Pfam" id="PF01412">
    <property type="entry name" value="ArfGap"/>
    <property type="match status" value="1"/>
</dbReference>
<dbReference type="PROSITE" id="PS50297">
    <property type="entry name" value="ANK_REP_REGION"/>
    <property type="match status" value="1"/>
</dbReference>
<feature type="repeat" description="ANK" evidence="16">
    <location>
        <begin position="715"/>
        <end position="747"/>
    </location>
</feature>
<feature type="compositionally biased region" description="Polar residues" evidence="18">
    <location>
        <begin position="422"/>
        <end position="443"/>
    </location>
</feature>
<dbReference type="FunFam" id="2.30.29.30:FF:000421">
    <property type="entry name" value="Arf-GAP with GTPase, ANK repeat and PH domain-containing protein 1 isoform B"/>
    <property type="match status" value="1"/>
</dbReference>
<feature type="compositionally biased region" description="Low complexity" evidence="18">
    <location>
        <begin position="275"/>
        <end position="289"/>
    </location>
</feature>
<dbReference type="SMART" id="SM00173">
    <property type="entry name" value="RAS"/>
    <property type="match status" value="1"/>
</dbReference>
<dbReference type="InterPro" id="IPR037278">
    <property type="entry name" value="ARFGAP/RecO"/>
</dbReference>
<dbReference type="PROSITE" id="PS50088">
    <property type="entry name" value="ANK_REPEAT"/>
    <property type="match status" value="1"/>
</dbReference>
<keyword evidence="9 17" id="KW-0863">Zinc-finger</keyword>
<organism evidence="21 22">
    <name type="scientific">Aythya fuligula</name>
    <name type="common">Tufted duck</name>
    <name type="synonym">Anas fuligula</name>
    <dbReference type="NCBI Taxonomy" id="219594"/>
    <lineage>
        <taxon>Eukaryota</taxon>
        <taxon>Metazoa</taxon>
        <taxon>Chordata</taxon>
        <taxon>Craniata</taxon>
        <taxon>Vertebrata</taxon>
        <taxon>Euteleostomi</taxon>
        <taxon>Archelosauria</taxon>
        <taxon>Archosauria</taxon>
        <taxon>Dinosauria</taxon>
        <taxon>Saurischia</taxon>
        <taxon>Theropoda</taxon>
        <taxon>Coelurosauria</taxon>
        <taxon>Aves</taxon>
        <taxon>Neognathae</taxon>
        <taxon>Galloanserae</taxon>
        <taxon>Anseriformes</taxon>
        <taxon>Anatidae</taxon>
        <taxon>Aythyinae</taxon>
        <taxon>Aythya</taxon>
    </lineage>
</organism>
<feature type="region of interest" description="Disordered" evidence="18">
    <location>
        <begin position="405"/>
        <end position="493"/>
    </location>
</feature>
<dbReference type="InterPro" id="IPR027417">
    <property type="entry name" value="P-loop_NTPase"/>
</dbReference>
<dbReference type="GO" id="GO:0005737">
    <property type="term" value="C:cytoplasm"/>
    <property type="evidence" value="ECO:0007669"/>
    <property type="project" value="UniProtKB-SubCell"/>
</dbReference>
<dbReference type="CTD" id="116987"/>
<dbReference type="InterPro" id="IPR001806">
    <property type="entry name" value="Small_GTPase"/>
</dbReference>
<feature type="domain" description="PH" evidence="19">
    <location>
        <begin position="346"/>
        <end position="535"/>
    </location>
</feature>
<dbReference type="FunFam" id="3.40.50.300:FF:000178">
    <property type="entry name" value="Arf-GAP with GTPase, ANK repeat and PH domain-containing protein 1"/>
    <property type="match status" value="1"/>
</dbReference>
<dbReference type="SUPFAM" id="SSF48403">
    <property type="entry name" value="Ankyrin repeat"/>
    <property type="match status" value="1"/>
</dbReference>
<comment type="subcellular location">
    <subcellularLocation>
        <location evidence="1">Cytoplasm</location>
    </subcellularLocation>
</comment>
<keyword evidence="6" id="KW-0479">Metal-binding</keyword>
<evidence type="ECO:0000256" key="15">
    <source>
        <dbReference type="ARBA" id="ARBA00080363"/>
    </source>
</evidence>
<evidence type="ECO:0000256" key="18">
    <source>
        <dbReference type="SAM" id="MobiDB-lite"/>
    </source>
</evidence>
<dbReference type="InterPro" id="IPR051282">
    <property type="entry name" value="Arf-GAP_GTPase_ANK_PH"/>
</dbReference>
<evidence type="ECO:0000259" key="19">
    <source>
        <dbReference type="PROSITE" id="PS50003"/>
    </source>
</evidence>
<evidence type="ECO:0000256" key="14">
    <source>
        <dbReference type="ARBA" id="ARBA00069130"/>
    </source>
</evidence>
<feature type="compositionally biased region" description="Basic and acidic residues" evidence="18">
    <location>
        <begin position="322"/>
        <end position="337"/>
    </location>
</feature>
<evidence type="ECO:0000256" key="7">
    <source>
        <dbReference type="ARBA" id="ARBA00022737"/>
    </source>
</evidence>
<dbReference type="FunFam" id="1.25.40.20:FF:000027">
    <property type="entry name" value="Arf-GAP with GTPase, ANK repeat and PH domain-containing protein 1"/>
    <property type="match status" value="1"/>
</dbReference>
<evidence type="ECO:0000256" key="17">
    <source>
        <dbReference type="PROSITE-ProRule" id="PRU00288"/>
    </source>
</evidence>
<dbReference type="PROSITE" id="PS50003">
    <property type="entry name" value="PH_DOMAIN"/>
    <property type="match status" value="1"/>
</dbReference>
<dbReference type="GO" id="GO:0003924">
    <property type="term" value="F:GTPase activity"/>
    <property type="evidence" value="ECO:0007669"/>
    <property type="project" value="InterPro"/>
</dbReference>
<reference evidence="22" key="1">
    <citation type="submission" date="2025-08" db="UniProtKB">
        <authorList>
            <consortium name="RefSeq"/>
        </authorList>
    </citation>
    <scope>IDENTIFICATION</scope>
    <source>
        <tissue evidence="22">Lung</tissue>
    </source>
</reference>
<dbReference type="SMART" id="SM00233">
    <property type="entry name" value="PH"/>
    <property type="match status" value="1"/>
</dbReference>
<evidence type="ECO:0000313" key="21">
    <source>
        <dbReference type="Proteomes" id="UP000504639"/>
    </source>
</evidence>
<evidence type="ECO:0000256" key="3">
    <source>
        <dbReference type="ARBA" id="ARBA00022448"/>
    </source>
</evidence>
<keyword evidence="5" id="KW-0963">Cytoplasm</keyword>
<evidence type="ECO:0000256" key="16">
    <source>
        <dbReference type="PROSITE-ProRule" id="PRU00023"/>
    </source>
</evidence>
<dbReference type="InterPro" id="IPR011993">
    <property type="entry name" value="PH-like_dom_sf"/>
</dbReference>
<evidence type="ECO:0000256" key="6">
    <source>
        <dbReference type="ARBA" id="ARBA00022723"/>
    </source>
</evidence>
<accession>A0A6J3D416</accession>
<dbReference type="SUPFAM" id="SSF57863">
    <property type="entry name" value="ArfGap/RecO-like zinc finger"/>
    <property type="match status" value="1"/>
</dbReference>
<dbReference type="Pfam" id="PF12796">
    <property type="entry name" value="Ank_2"/>
    <property type="match status" value="1"/>
</dbReference>
<keyword evidence="7" id="KW-0677">Repeat</keyword>
<dbReference type="PRINTS" id="PR00405">
    <property type="entry name" value="REVINTRACTNG"/>
</dbReference>
<keyword evidence="4" id="KW-0343">GTPase activation</keyword>
<dbReference type="SUPFAM" id="SSF52540">
    <property type="entry name" value="P-loop containing nucleoside triphosphate hydrolases"/>
    <property type="match status" value="1"/>
</dbReference>
<dbReference type="SMART" id="SM00174">
    <property type="entry name" value="RHO"/>
    <property type="match status" value="1"/>
</dbReference>
<keyword evidence="10" id="KW-0862">Zinc</keyword>
<feature type="domain" description="Arf-GAP" evidence="20">
    <location>
        <begin position="556"/>
        <end position="676"/>
    </location>
</feature>
<protein>
    <recommendedName>
        <fullName evidence="14">Arf-GAP with GTPase, ANK repeat and PH domain-containing protein 1</fullName>
    </recommendedName>
    <alternativeName>
        <fullName evidence="15">Centaurin-gamma-2</fullName>
    </alternativeName>
</protein>
<dbReference type="PANTHER" id="PTHR45819">
    <property type="entry name" value="CENTAURIN-GAMMA-1A"/>
    <property type="match status" value="1"/>
</dbReference>
<evidence type="ECO:0000259" key="20">
    <source>
        <dbReference type="PROSITE" id="PS50115"/>
    </source>
</evidence>
<feature type="compositionally biased region" description="Basic residues" evidence="18">
    <location>
        <begin position="471"/>
        <end position="481"/>
    </location>
</feature>
<proteinExistence type="inferred from homology"/>
<dbReference type="Gene3D" id="2.30.29.30">
    <property type="entry name" value="Pleckstrin-homology domain (PH domain)/Phosphotyrosine-binding domain (PTB)"/>
    <property type="match status" value="2"/>
</dbReference>
<name>A0A6J3D416_AYTFU</name>
<dbReference type="Gene3D" id="1.10.220.150">
    <property type="entry name" value="Arf GTPase activating protein"/>
    <property type="match status" value="1"/>
</dbReference>
<evidence type="ECO:0000256" key="2">
    <source>
        <dbReference type="ARBA" id="ARBA00005430"/>
    </source>
</evidence>
<dbReference type="PANTHER" id="PTHR45819:SF1">
    <property type="entry name" value="ARF-GAP WITH GTPASE, ANK REPEAT AND PH DOMAIN-CONTAINING PROTEIN 1"/>
    <property type="match status" value="1"/>
</dbReference>
<comment type="similarity">
    <text evidence="2">Belongs to the centaurin gamma-like family.</text>
</comment>
<evidence type="ECO:0000256" key="11">
    <source>
        <dbReference type="ARBA" id="ARBA00022927"/>
    </source>
</evidence>
<dbReference type="GO" id="GO:0005525">
    <property type="term" value="F:GTP binding"/>
    <property type="evidence" value="ECO:0007669"/>
    <property type="project" value="UniProtKB-KW"/>
</dbReference>
<evidence type="ECO:0000313" key="22">
    <source>
        <dbReference type="RefSeq" id="XP_032046121.1"/>
    </source>
</evidence>
<dbReference type="SMART" id="SM00175">
    <property type="entry name" value="RAB"/>
    <property type="match status" value="1"/>
</dbReference>
<dbReference type="PROSITE" id="PS51421">
    <property type="entry name" value="RAS"/>
    <property type="match status" value="1"/>
</dbReference>
<dbReference type="SMART" id="SM00248">
    <property type="entry name" value="ANK"/>
    <property type="match status" value="2"/>
</dbReference>
<dbReference type="PROSITE" id="PS50115">
    <property type="entry name" value="ARFGAP"/>
    <property type="match status" value="1"/>
</dbReference>
<dbReference type="CDD" id="cd01250">
    <property type="entry name" value="PH_AGAP"/>
    <property type="match status" value="1"/>
</dbReference>
<dbReference type="GO" id="GO:0008270">
    <property type="term" value="F:zinc ion binding"/>
    <property type="evidence" value="ECO:0007669"/>
    <property type="project" value="UniProtKB-KW"/>
</dbReference>
<dbReference type="Pfam" id="PF00071">
    <property type="entry name" value="Ras"/>
    <property type="match status" value="1"/>
</dbReference>
<sequence>MNYQQQLANSAAIRAEIQRFESVHPNIYSIYELLERLDEPVLQSQIREHVIAIEDAFVNSQEWTLSRSVPELKVGIVGNLASGKSALVHRYLTGTYVQEESPEGGRFKKEIVVDGQSYLLLIRDEGGPPEAQFAMWVDAVIFVFSLEDEVSFQTVYHYYSRMANYRNTSEIPMVLVGTQDAISSSNPRVIDDARARKLSNDLKRCTYYETCATYGLNVERVFQDVAQKIVATRKKQQLSIGPCKSLPNSPSHSSVCSAQVSAVHISQTSNGGGSLSDYSSSVPSTPSTSQKELRIDVPPTANTPTPVRKQSKRRSNLFTSRKGSDPDKEKKVLESRTDSIGSGRAIPIKQGMLLKRSGKSLNKEWKKKYVTLCDNGVLTYHPSLHDYMQNVHGKEIDLLRTTVKVPGKRPPRATSACAPISSPKTNGLSKDMSSLHISPNSDTGLGDSVCSSPSISSTTSPKLDPPPSPHANRKKHRRKKSTSNFKADGISGTAEEQEENFEFIIVSLTGQTWHFEATTYEERDAWVQAIESQILASLQSCESSKNKSRMTSQSEAMALQSIRNIRGNSHCVDCEAQNPDWASLNLGALICIECSGIHRNLGTHLSRVRSLDLDDWPIELIKVMSSIGNELANSVWEENSQGHMKPSSDSTREEKERWIRAKYEQKLFLAPLQCLELTLGQHLLRATAEEDLRTVILLLAHGTREEVNETCGDGDGRTALHLACRKGNVVLVQLLIWYGVDVMARDAHGNTALAYARQASSQECIDVLLQYGCPDERFVLMATPNLSRKNNNRNNSSGRMPTII</sequence>
<keyword evidence="3" id="KW-0813">Transport</keyword>
<dbReference type="PROSITE" id="PS51419">
    <property type="entry name" value="RAB"/>
    <property type="match status" value="1"/>
</dbReference>
<dbReference type="SMART" id="SM00105">
    <property type="entry name" value="ArfGap"/>
    <property type="match status" value="1"/>
</dbReference>
<dbReference type="Gene3D" id="3.40.50.300">
    <property type="entry name" value="P-loop containing nucleotide triphosphate hydrolases"/>
    <property type="match status" value="1"/>
</dbReference>
<dbReference type="GO" id="GO:0005096">
    <property type="term" value="F:GTPase activator activity"/>
    <property type="evidence" value="ECO:0007669"/>
    <property type="project" value="UniProtKB-KW"/>
</dbReference>
<dbReference type="SUPFAM" id="SSF50729">
    <property type="entry name" value="PH domain-like"/>
    <property type="match status" value="1"/>
</dbReference>
<dbReference type="CDD" id="cd08836">
    <property type="entry name" value="ArfGap_AGAP"/>
    <property type="match status" value="1"/>
</dbReference>
<keyword evidence="8" id="KW-0547">Nucleotide-binding</keyword>
<dbReference type="FunFam" id="1.10.220.150:FF:000001">
    <property type="entry name" value="Arf-GAP with GTPase, ANK repeat and PH domain-containing protein 1"/>
    <property type="match status" value="1"/>
</dbReference>
<dbReference type="RefSeq" id="XP_032046121.1">
    <property type="nucleotide sequence ID" value="XM_032190230.1"/>
</dbReference>